<keyword evidence="4" id="KW-0472">Membrane</keyword>
<evidence type="ECO:0000313" key="7">
    <source>
        <dbReference type="Proteomes" id="UP000006753"/>
    </source>
</evidence>
<dbReference type="InterPro" id="IPR017853">
    <property type="entry name" value="GH"/>
</dbReference>
<feature type="compositionally biased region" description="Gly residues" evidence="3">
    <location>
        <begin position="63"/>
        <end position="72"/>
    </location>
</feature>
<dbReference type="RefSeq" id="XP_007293200.1">
    <property type="nucleotide sequence ID" value="XM_007293138.1"/>
</dbReference>
<protein>
    <recommendedName>
        <fullName evidence="2">alpha-galactosidase</fullName>
        <ecNumber evidence="2">3.2.1.22</ecNumber>
    </recommendedName>
</protein>
<dbReference type="GeneID" id="18761246"/>
<dbReference type="OMA" id="MERRFDM"/>
<sequence>MSPSRTSSPAKAHEQIKSENRMVQNSRFGKRFWIITTCVSLLIIAIALGVGLGVGLSNNGGGGEGGGGGGGSSDDSPEPPQVTNPNATEGSFWRPEAGTSWQIVLQPNITDLTLNVSVWDIDLYTTNASVIKQLHDNDSKVICYFSAGSYEDFRPDSSDFEKSDYGKPLDGWPGEWWLNVSSPNVRKIMSARLDLAQQKGCDGVDPDNVDGYDNDTGLDLTKQQSVDYMEFLATEAHGRNMSIGLKNAGGIVNSTLLMMQWQVNEQCVEYDECDLFQPFIENNKPVFHIEYPKSAPRISASDNTTFCDSSSDAGFSTLLKNMNLDDWYQEC</sequence>
<keyword evidence="4" id="KW-0812">Transmembrane</keyword>
<evidence type="ECO:0000256" key="3">
    <source>
        <dbReference type="SAM" id="MobiDB-lite"/>
    </source>
</evidence>
<dbReference type="OrthoDB" id="2108802at2759"/>
<evidence type="ECO:0000256" key="4">
    <source>
        <dbReference type="SAM" id="Phobius"/>
    </source>
</evidence>
<feature type="transmembrane region" description="Helical" evidence="4">
    <location>
        <begin position="32"/>
        <end position="56"/>
    </location>
</feature>
<dbReference type="Pfam" id="PF03537">
    <property type="entry name" value="Glyco_hydro_114"/>
    <property type="match status" value="1"/>
</dbReference>
<dbReference type="EC" id="3.2.1.22" evidence="2"/>
<dbReference type="EMBL" id="JH921438">
    <property type="protein sequence ID" value="EKD16842.1"/>
    <property type="molecule type" value="Genomic_DNA"/>
</dbReference>
<feature type="region of interest" description="Disordered" evidence="3">
    <location>
        <begin position="63"/>
        <end position="91"/>
    </location>
</feature>
<keyword evidence="4" id="KW-1133">Transmembrane helix</keyword>
<dbReference type="HOGENOM" id="CLU_051214_1_1_1"/>
<dbReference type="InterPro" id="IPR004352">
    <property type="entry name" value="GH114_TIM-barrel"/>
</dbReference>
<evidence type="ECO:0000256" key="1">
    <source>
        <dbReference type="ARBA" id="ARBA00001255"/>
    </source>
</evidence>
<dbReference type="InParanoid" id="K1WWH0"/>
<keyword evidence="7" id="KW-1185">Reference proteome</keyword>
<name>K1WWH0_MARBU</name>
<dbReference type="PANTHER" id="PTHR35273">
    <property type="entry name" value="ALPHA-1,4 POLYGALACTOSAMINIDASE, PUTATIVE (AFU_ORTHOLOGUE AFUA_3G07890)-RELATED"/>
    <property type="match status" value="1"/>
</dbReference>
<dbReference type="GO" id="GO:0004557">
    <property type="term" value="F:alpha-galactosidase activity"/>
    <property type="evidence" value="ECO:0007669"/>
    <property type="project" value="UniProtKB-EC"/>
</dbReference>
<dbReference type="SUPFAM" id="SSF51445">
    <property type="entry name" value="(Trans)glycosidases"/>
    <property type="match status" value="1"/>
</dbReference>
<dbReference type="AlphaFoldDB" id="K1WWH0"/>
<evidence type="ECO:0000313" key="6">
    <source>
        <dbReference type="EMBL" id="EKD16842.1"/>
    </source>
</evidence>
<comment type="catalytic activity">
    <reaction evidence="1">
        <text>Hydrolysis of terminal, non-reducing alpha-D-galactose residues in alpha-D-galactosides, including galactose oligosaccharides, galactomannans and galactolipids.</text>
        <dbReference type="EC" id="3.2.1.22"/>
    </reaction>
</comment>
<evidence type="ECO:0000256" key="2">
    <source>
        <dbReference type="ARBA" id="ARBA00012755"/>
    </source>
</evidence>
<proteinExistence type="predicted"/>
<dbReference type="InterPro" id="IPR013785">
    <property type="entry name" value="Aldolase_TIM"/>
</dbReference>
<gene>
    <name evidence="6" type="ORF">MBM_05311</name>
</gene>
<dbReference type="KEGG" id="mbe:MBM_05311"/>
<feature type="domain" description="Glycoside-hydrolase family GH114 TIM-barrel" evidence="5">
    <location>
        <begin position="100"/>
        <end position="327"/>
    </location>
</feature>
<dbReference type="Proteomes" id="UP000006753">
    <property type="component" value="Unassembled WGS sequence"/>
</dbReference>
<dbReference type="Gene3D" id="3.20.20.70">
    <property type="entry name" value="Aldolase class I"/>
    <property type="match status" value="1"/>
</dbReference>
<dbReference type="PANTHER" id="PTHR35273:SF2">
    <property type="entry name" value="ALPHA-GALACTOSIDASE"/>
    <property type="match status" value="1"/>
</dbReference>
<dbReference type="eggNOG" id="ENOG502RCTR">
    <property type="taxonomic scope" value="Eukaryota"/>
</dbReference>
<organism evidence="6 7">
    <name type="scientific">Marssonina brunnea f. sp. multigermtubi (strain MB_m1)</name>
    <name type="common">Marssonina leaf spot fungus</name>
    <dbReference type="NCBI Taxonomy" id="1072389"/>
    <lineage>
        <taxon>Eukaryota</taxon>
        <taxon>Fungi</taxon>
        <taxon>Dikarya</taxon>
        <taxon>Ascomycota</taxon>
        <taxon>Pezizomycotina</taxon>
        <taxon>Leotiomycetes</taxon>
        <taxon>Helotiales</taxon>
        <taxon>Drepanopezizaceae</taxon>
        <taxon>Drepanopeziza</taxon>
    </lineage>
</organism>
<reference evidence="6 7" key="1">
    <citation type="journal article" date="2012" name="BMC Genomics">
        <title>Sequencing the genome of Marssonina brunnea reveals fungus-poplar co-evolution.</title>
        <authorList>
            <person name="Zhu S."/>
            <person name="Cao Y.-Z."/>
            <person name="Jiang C."/>
            <person name="Tan B.-Y."/>
            <person name="Wang Z."/>
            <person name="Feng S."/>
            <person name="Zhang L."/>
            <person name="Su X.-H."/>
            <person name="Brejova B."/>
            <person name="Vinar T."/>
            <person name="Xu M."/>
            <person name="Wang M.-X."/>
            <person name="Zhang S.-G."/>
            <person name="Huang M.-R."/>
            <person name="Wu R."/>
            <person name="Zhou Y."/>
        </authorList>
    </citation>
    <scope>NUCLEOTIDE SEQUENCE [LARGE SCALE GENOMIC DNA]</scope>
    <source>
        <strain evidence="6 7">MB_m1</strain>
    </source>
</reference>
<evidence type="ECO:0000259" key="5">
    <source>
        <dbReference type="Pfam" id="PF03537"/>
    </source>
</evidence>
<accession>K1WWH0</accession>